<evidence type="ECO:0000313" key="10">
    <source>
        <dbReference type="WBParaSite" id="MBELARI_LOCUS11978"/>
    </source>
</evidence>
<feature type="domain" description="Sushi" evidence="8">
    <location>
        <begin position="467"/>
        <end position="525"/>
    </location>
</feature>
<keyword evidence="6" id="KW-1133">Transmembrane helix</keyword>
<feature type="disulfide bond" evidence="4">
    <location>
        <begin position="377"/>
        <end position="404"/>
    </location>
</feature>
<dbReference type="InterPro" id="IPR000436">
    <property type="entry name" value="Sushi_SCR_CCP_dom"/>
</dbReference>
<dbReference type="Gene3D" id="2.10.70.10">
    <property type="entry name" value="Complement Module, domain 1"/>
    <property type="match status" value="4"/>
</dbReference>
<feature type="compositionally biased region" description="Basic and acidic residues" evidence="5">
    <location>
        <begin position="723"/>
        <end position="734"/>
    </location>
</feature>
<feature type="compositionally biased region" description="Pro residues" evidence="5">
    <location>
        <begin position="703"/>
        <end position="716"/>
    </location>
</feature>
<feature type="disulfide bond" evidence="4">
    <location>
        <begin position="58"/>
        <end position="85"/>
    </location>
</feature>
<dbReference type="PANTHER" id="PTHR45656">
    <property type="entry name" value="PROTEIN CBR-CLEC-78"/>
    <property type="match status" value="1"/>
</dbReference>
<evidence type="ECO:0000256" key="4">
    <source>
        <dbReference type="PROSITE-ProRule" id="PRU00302"/>
    </source>
</evidence>
<dbReference type="InterPro" id="IPR001304">
    <property type="entry name" value="C-type_lectin-like"/>
</dbReference>
<evidence type="ECO:0000259" key="8">
    <source>
        <dbReference type="PROSITE" id="PS50923"/>
    </source>
</evidence>
<dbReference type="SMART" id="SM00032">
    <property type="entry name" value="CCP"/>
    <property type="match status" value="4"/>
</dbReference>
<keyword evidence="6" id="KW-0472">Membrane</keyword>
<accession>A0AAF3EDC4</accession>
<dbReference type="CDD" id="cd00037">
    <property type="entry name" value="CLECT"/>
    <property type="match status" value="1"/>
</dbReference>
<dbReference type="AlphaFoldDB" id="A0AAF3EDC4"/>
<feature type="domain" description="Sushi" evidence="8">
    <location>
        <begin position="407"/>
        <end position="466"/>
    </location>
</feature>
<dbReference type="PROSITE" id="PS50923">
    <property type="entry name" value="SUSHI"/>
    <property type="match status" value="4"/>
</dbReference>
<dbReference type="WBParaSite" id="MBELARI_LOCUS11978">
    <property type="protein sequence ID" value="MBELARI_LOCUS11978"/>
    <property type="gene ID" value="MBELARI_LOCUS11978"/>
</dbReference>
<dbReference type="Gene3D" id="2.60.120.260">
    <property type="entry name" value="Galactose-binding domain-like"/>
    <property type="match status" value="1"/>
</dbReference>
<dbReference type="InterPro" id="IPR035976">
    <property type="entry name" value="Sushi/SCR/CCP_sf"/>
</dbReference>
<dbReference type="PROSITE" id="PS50041">
    <property type="entry name" value="C_TYPE_LECTIN_2"/>
    <property type="match status" value="1"/>
</dbReference>
<comment type="caution">
    <text evidence="4">Lacks conserved residue(s) required for the propagation of feature annotation.</text>
</comment>
<feature type="disulfide bond" evidence="4">
    <location>
        <begin position="437"/>
        <end position="464"/>
    </location>
</feature>
<name>A0AAF3EDC4_9BILA</name>
<dbReference type="SUPFAM" id="SSF57535">
    <property type="entry name" value="Complement control module/SCR domain"/>
    <property type="match status" value="4"/>
</dbReference>
<feature type="region of interest" description="Disordered" evidence="5">
    <location>
        <begin position="686"/>
        <end position="746"/>
    </location>
</feature>
<dbReference type="WBParaSite" id="MBELARI_LOCUS14025">
    <property type="protein sequence ID" value="MBELARI_LOCUS14025"/>
    <property type="gene ID" value="MBELARI_LOCUS14025"/>
</dbReference>
<dbReference type="Gene3D" id="3.10.100.10">
    <property type="entry name" value="Mannose-Binding Protein A, subunit A"/>
    <property type="match status" value="1"/>
</dbReference>
<evidence type="ECO:0000256" key="5">
    <source>
        <dbReference type="SAM" id="MobiDB-lite"/>
    </source>
</evidence>
<sequence length="746" mass="82136">MKKLLTRRRPYGFILFSLFSFFIGVESLCYQPWVPENGHVIFADAGPYSPGTIARYSCALGFERVGAEERTCQSNGRWSSQAPVCAIDVAKSRPTEQSSGGPSEAPIKGRCSLTDNESRSWWAVELLGEYEVHSIGIRLGVDSSEIDSVELVTTDGESQNCDIASHTFSSNQTVVVRCKASRVSRVVITAQSRLHLCTVHVYATNAVSAWQCAVSGMELVGVVDGMCFAASKEEKSDWKQAQGTCLDRGATLPMRMSPLVRKGLRSALSNANFGSSFFWIGLFAGENEWRWVDGEPLRDGEADWPEQGRAPPPNQPEAILLARPLEWKWIPSAQTAWNHYICQSKPKFCTSPGVGEAGRVAFSSHSYAIGTQCYYSCEDGFRLMGDQTRECQDGGRWSGSIPRCRRLDCGDPGQVTNGIVQFLNGTTLFEAQIEYDCSAGYELIGEKSRTCGRDGVWSGEAAICEPYDCGMPTNISHGDVSTNKTTVNGTAKYICLTEEFRLIGHDTVFCTERGVWEPAAPVCYDVATLRDMKGNIGDSNIYLVILAFLMVAILVFVVIRVFPPKTFQSHSTIETNKYTPTPVQNLQNMAQVIYAAPSALTVSQSSSSPDKVVYYATSAPIAQLEVPPQLLQLQQLPNGNIHVTLPLGRPMARPPLPGFNPHSPTPSQLLYSFDHEPFYDVPPDFDGDTLPRQPTLLKAHPTPRLPTLPRNAPPIRPKIVQSKSDDENIYERMPDLPLNSPPSDFV</sequence>
<feature type="domain" description="Sushi" evidence="8">
    <location>
        <begin position="27"/>
        <end position="87"/>
    </location>
</feature>
<keyword evidence="4" id="KW-0768">Sushi</keyword>
<feature type="transmembrane region" description="Helical" evidence="6">
    <location>
        <begin position="541"/>
        <end position="562"/>
    </location>
</feature>
<keyword evidence="6" id="KW-0812">Transmembrane</keyword>
<evidence type="ECO:0000256" key="1">
    <source>
        <dbReference type="ARBA" id="ARBA00022729"/>
    </source>
</evidence>
<feature type="domain" description="C-type lectin" evidence="7">
    <location>
        <begin position="223"/>
        <end position="343"/>
    </location>
</feature>
<dbReference type="InterPro" id="IPR008979">
    <property type="entry name" value="Galactose-bd-like_sf"/>
</dbReference>
<organism evidence="9 10">
    <name type="scientific">Mesorhabditis belari</name>
    <dbReference type="NCBI Taxonomy" id="2138241"/>
    <lineage>
        <taxon>Eukaryota</taxon>
        <taxon>Metazoa</taxon>
        <taxon>Ecdysozoa</taxon>
        <taxon>Nematoda</taxon>
        <taxon>Chromadorea</taxon>
        <taxon>Rhabditida</taxon>
        <taxon>Rhabditina</taxon>
        <taxon>Rhabditomorpha</taxon>
        <taxon>Rhabditoidea</taxon>
        <taxon>Rhabditidae</taxon>
        <taxon>Mesorhabditinae</taxon>
        <taxon>Mesorhabditis</taxon>
    </lineage>
</organism>
<keyword evidence="3 4" id="KW-1015">Disulfide bond</keyword>
<dbReference type="PANTHER" id="PTHR45656:SF4">
    <property type="entry name" value="PROTEIN CBR-CLEC-78"/>
    <property type="match status" value="1"/>
</dbReference>
<keyword evidence="1" id="KW-0732">Signal</keyword>
<feature type="disulfide bond" evidence="4">
    <location>
        <begin position="29"/>
        <end position="72"/>
    </location>
</feature>
<dbReference type="SUPFAM" id="SSF49785">
    <property type="entry name" value="Galactose-binding domain-like"/>
    <property type="match status" value="1"/>
</dbReference>
<keyword evidence="2" id="KW-0677">Repeat</keyword>
<evidence type="ECO:0000313" key="9">
    <source>
        <dbReference type="Proteomes" id="UP000887575"/>
    </source>
</evidence>
<dbReference type="CDD" id="cd00033">
    <property type="entry name" value="CCP"/>
    <property type="match status" value="4"/>
</dbReference>
<dbReference type="SMART" id="SM00034">
    <property type="entry name" value="CLECT"/>
    <property type="match status" value="1"/>
</dbReference>
<evidence type="ECO:0000313" key="11">
    <source>
        <dbReference type="WBParaSite" id="MBELARI_LOCUS14025"/>
    </source>
</evidence>
<dbReference type="Pfam" id="PF00059">
    <property type="entry name" value="Lectin_C"/>
    <property type="match status" value="1"/>
</dbReference>
<evidence type="ECO:0000256" key="2">
    <source>
        <dbReference type="ARBA" id="ARBA00022737"/>
    </source>
</evidence>
<dbReference type="InterPro" id="IPR016187">
    <property type="entry name" value="CTDL_fold"/>
</dbReference>
<proteinExistence type="predicted"/>
<dbReference type="Proteomes" id="UP000887575">
    <property type="component" value="Unassembled WGS sequence"/>
</dbReference>
<dbReference type="InterPro" id="IPR016186">
    <property type="entry name" value="C-type_lectin-like/link_sf"/>
</dbReference>
<keyword evidence="9" id="KW-1185">Reference proteome</keyword>
<evidence type="ECO:0000256" key="3">
    <source>
        <dbReference type="ARBA" id="ARBA00023157"/>
    </source>
</evidence>
<dbReference type="Pfam" id="PF00084">
    <property type="entry name" value="Sushi"/>
    <property type="match status" value="4"/>
</dbReference>
<evidence type="ECO:0000259" key="7">
    <source>
        <dbReference type="PROSITE" id="PS50041"/>
    </source>
</evidence>
<reference evidence="10 11" key="1">
    <citation type="submission" date="2024-02" db="UniProtKB">
        <authorList>
            <consortium name="WormBaseParasite"/>
        </authorList>
    </citation>
    <scope>IDENTIFICATION</scope>
</reference>
<protein>
    <submittedName>
        <fullName evidence="10 11">Uncharacterized protein</fullName>
    </submittedName>
</protein>
<dbReference type="SUPFAM" id="SSF56436">
    <property type="entry name" value="C-type lectin-like"/>
    <property type="match status" value="1"/>
</dbReference>
<evidence type="ECO:0000256" key="6">
    <source>
        <dbReference type="SAM" id="Phobius"/>
    </source>
</evidence>
<dbReference type="InterPro" id="IPR051277">
    <property type="entry name" value="SEZ6_CSMD_C4BPB_Regulators"/>
</dbReference>
<feature type="domain" description="Sushi" evidence="8">
    <location>
        <begin position="347"/>
        <end position="406"/>
    </location>
</feature>